<protein>
    <submittedName>
        <fullName evidence="1">Acetamidase/formamidase family protein</fullName>
    </submittedName>
</protein>
<sequence length="248" mass="26584">MTLDREGVVGNISRLKPFLGQIGTTPSKAIPDSHNAGDFGSLLVNASHEYAMSEKELKKHKTDGHMDVNKTREGSIVIAPVKVKGGGVYVGDAHAMQGDGEIAGHTADVSAIVVLKVKVLKNLNIDGPIIIPLEEDLPYLAKPITEEERKAAMELGQKWGIDKLEKTAPISFVGTGSNLNEAINNGLQRASQVLNLSVPEVMNRTTINGAIEIGRAPGTVTVTFLAPIEALGNAGLYEIIKEQYKLWD</sequence>
<dbReference type="GO" id="GO:0016811">
    <property type="term" value="F:hydrolase activity, acting on carbon-nitrogen (but not peptide) bonds, in linear amides"/>
    <property type="evidence" value="ECO:0007669"/>
    <property type="project" value="InterPro"/>
</dbReference>
<accession>A0A4R3KVI9</accession>
<reference evidence="1 2" key="1">
    <citation type="submission" date="2019-03" db="EMBL/GenBank/DDBJ databases">
        <title>Genomic Encyclopedia of Type Strains, Phase IV (KMG-IV): sequencing the most valuable type-strain genomes for metagenomic binning, comparative biology and taxonomic classification.</title>
        <authorList>
            <person name="Goeker M."/>
        </authorList>
    </citation>
    <scope>NUCLEOTIDE SEQUENCE [LARGE SCALE GENOMIC DNA]</scope>
    <source>
        <strain evidence="1 2">DSM 26752</strain>
    </source>
</reference>
<dbReference type="AlphaFoldDB" id="A0A4R3KVI9"/>
<dbReference type="Gene3D" id="2.60.120.580">
    <property type="entry name" value="Acetamidase/Formamidase-like domains"/>
    <property type="match status" value="1"/>
</dbReference>
<evidence type="ECO:0000313" key="2">
    <source>
        <dbReference type="Proteomes" id="UP000294567"/>
    </source>
</evidence>
<dbReference type="RefSeq" id="WP_237722269.1">
    <property type="nucleotide sequence ID" value="NZ_CP068564.1"/>
</dbReference>
<dbReference type="SUPFAM" id="SSF141130">
    <property type="entry name" value="Acetamidase/Formamidase-like"/>
    <property type="match status" value="1"/>
</dbReference>
<dbReference type="PANTHER" id="PTHR31891:SF1">
    <property type="entry name" value="FORMAMIDASE C869.04-RELATED"/>
    <property type="match status" value="1"/>
</dbReference>
<proteinExistence type="predicted"/>
<gene>
    <name evidence="1" type="ORF">EDD65_10695</name>
</gene>
<dbReference type="PANTHER" id="PTHR31891">
    <property type="entry name" value="FORMAMIDASE C869.04-RELATED"/>
    <property type="match status" value="1"/>
</dbReference>
<evidence type="ECO:0000313" key="1">
    <source>
        <dbReference type="EMBL" id="TCS89429.1"/>
    </source>
</evidence>
<dbReference type="InterPro" id="IPR004304">
    <property type="entry name" value="FmdA_AmdA"/>
</dbReference>
<dbReference type="EMBL" id="SMAE01000006">
    <property type="protein sequence ID" value="TCS89429.1"/>
    <property type="molecule type" value="Genomic_DNA"/>
</dbReference>
<keyword evidence="2" id="KW-1185">Reference proteome</keyword>
<dbReference type="Proteomes" id="UP000294567">
    <property type="component" value="Unassembled WGS sequence"/>
</dbReference>
<organism evidence="1 2">
    <name type="scientific">Keratinibaculum paraultunense</name>
    <dbReference type="NCBI Taxonomy" id="1278232"/>
    <lineage>
        <taxon>Bacteria</taxon>
        <taxon>Bacillati</taxon>
        <taxon>Bacillota</taxon>
        <taxon>Tissierellia</taxon>
        <taxon>Tissierellales</taxon>
        <taxon>Tepidimicrobiaceae</taxon>
        <taxon>Keratinibaculum</taxon>
    </lineage>
</organism>
<comment type="caution">
    <text evidence="1">The sequence shown here is derived from an EMBL/GenBank/DDBJ whole genome shotgun (WGS) entry which is preliminary data.</text>
</comment>
<dbReference type="Pfam" id="PF03069">
    <property type="entry name" value="FmdA_AmdA"/>
    <property type="match status" value="1"/>
</dbReference>
<name>A0A4R3KVI9_9FIRM</name>